<dbReference type="HOGENOM" id="CLU_3224662_0_0_1"/>
<organism evidence="2">
    <name type="scientific">Fusarium oxysporum Fo47</name>
    <dbReference type="NCBI Taxonomy" id="660027"/>
    <lineage>
        <taxon>Eukaryota</taxon>
        <taxon>Fungi</taxon>
        <taxon>Dikarya</taxon>
        <taxon>Ascomycota</taxon>
        <taxon>Pezizomycotina</taxon>
        <taxon>Sordariomycetes</taxon>
        <taxon>Hypocreomycetidae</taxon>
        <taxon>Hypocreales</taxon>
        <taxon>Nectriaceae</taxon>
        <taxon>Fusarium</taxon>
        <taxon>Fusarium oxysporum species complex</taxon>
    </lineage>
</organism>
<dbReference type="Proteomes" id="UP000030766">
    <property type="component" value="Unassembled WGS sequence"/>
</dbReference>
<reference evidence="2" key="2">
    <citation type="submission" date="2014-02" db="EMBL/GenBank/DDBJ databases">
        <title>Annotation of the Genome Sequence of Fusarium oxysporum Fo47.</title>
        <authorList>
            <consortium name="The Broad Institute Genomics Platform"/>
            <person name="Ma L.-J."/>
            <person name="Corby-Kistler H."/>
            <person name="Broz K."/>
            <person name="Gale L.R."/>
            <person name="Jonkers W."/>
            <person name="O'Donnell K."/>
            <person name="Ploetz R."/>
            <person name="Steinberg C."/>
            <person name="Schwartz D.C."/>
            <person name="VanEtten H."/>
            <person name="Zhou S."/>
            <person name="Young S.K."/>
            <person name="Zeng Q."/>
            <person name="Gargeya S."/>
            <person name="Fitzgerald M."/>
            <person name="Abouelleil A."/>
            <person name="Alvarado L."/>
            <person name="Chapman S.B."/>
            <person name="Gainer-Dewar J."/>
            <person name="Goldberg J."/>
            <person name="Griggs A."/>
            <person name="Gujja S."/>
            <person name="Hansen M."/>
            <person name="Howarth C."/>
            <person name="Imamovic A."/>
            <person name="Ireland A."/>
            <person name="Larimer J."/>
            <person name="McCowan C."/>
            <person name="Murphy C."/>
            <person name="Pearson M."/>
            <person name="Poon T.W."/>
            <person name="Priest M."/>
            <person name="Roberts A."/>
            <person name="Saif S."/>
            <person name="Shea T."/>
            <person name="Sykes S."/>
            <person name="Wortman J."/>
            <person name="Nusbaum C."/>
            <person name="Birren B."/>
        </authorList>
    </citation>
    <scope>NUCLEOTIDE SEQUENCE</scope>
    <source>
        <strain evidence="2">Fo47</strain>
    </source>
</reference>
<evidence type="ECO:0000313" key="1">
    <source>
        <dbReference type="EMBL" id="EWZ27753.1"/>
    </source>
</evidence>
<reference evidence="2" key="1">
    <citation type="submission" date="2011-06" db="EMBL/GenBank/DDBJ databases">
        <title>The Genome Sequence of Fusarium oxysporum Fo47.</title>
        <authorList>
            <consortium name="The Broad Institute Genome Sequencing Platform"/>
            <person name="Ma L.-J."/>
            <person name="Gale L.R."/>
            <person name="Schwartz D.C."/>
            <person name="Zhou S."/>
            <person name="Corby-Kistler H."/>
            <person name="Young S.K."/>
            <person name="Zeng Q."/>
            <person name="Gargeya S."/>
            <person name="Fitzgerald M."/>
            <person name="Haas B."/>
            <person name="Abouelleil A."/>
            <person name="Alvarado L."/>
            <person name="Arachchi H.M."/>
            <person name="Berlin A."/>
            <person name="Brown A."/>
            <person name="Chapman S.B."/>
            <person name="Chen Z."/>
            <person name="Dunbar C."/>
            <person name="Freedman E."/>
            <person name="Gearin G."/>
            <person name="Gellesch M."/>
            <person name="Goldberg J."/>
            <person name="Griggs A."/>
            <person name="Gujja S."/>
            <person name="Heiman D."/>
            <person name="Howarth C."/>
            <person name="Larson L."/>
            <person name="Lui A."/>
            <person name="MacDonald P.J.P."/>
            <person name="Mehta T."/>
            <person name="Montmayeur A."/>
            <person name="Murphy C."/>
            <person name="Neiman D."/>
            <person name="Pearson M."/>
            <person name="Priest M."/>
            <person name="Roberts A."/>
            <person name="Saif S."/>
            <person name="Shea T."/>
            <person name="Shenoy N."/>
            <person name="Sisk P."/>
            <person name="Stolte C."/>
            <person name="Sykes S."/>
            <person name="Wortman J."/>
            <person name="Nusbaum C."/>
            <person name="Birren B."/>
        </authorList>
    </citation>
    <scope>NUCLEOTIDE SEQUENCE [LARGE SCALE GENOMIC DNA]</scope>
    <source>
        <strain evidence="2">Fo47</strain>
    </source>
</reference>
<sequence length="44" mass="4892">MNDNRKVSPLSGDREPLGVVARAAFKWSRSDRGRASALHLAENR</sequence>
<dbReference type="AlphaFoldDB" id="W9JEL7"/>
<evidence type="ECO:0000313" key="2">
    <source>
        <dbReference type="EMBL" id="EWZ27923.1"/>
    </source>
</evidence>
<dbReference type="EMBL" id="KI981486">
    <property type="protein sequence ID" value="EWZ27753.1"/>
    <property type="molecule type" value="Genomic_DNA"/>
</dbReference>
<proteinExistence type="predicted"/>
<dbReference type="EMBL" id="KI981478">
    <property type="protein sequence ID" value="EWZ27923.1"/>
    <property type="molecule type" value="Genomic_DNA"/>
</dbReference>
<dbReference type="VEuPathDB" id="FungiDB:FOZG_18365"/>
<accession>W9JEL7</accession>
<dbReference type="VEuPathDB" id="FungiDB:FOZG_18530"/>
<gene>
    <name evidence="2" type="ORF">FOZG_18365</name>
    <name evidence="1" type="ORF">FOZG_18530</name>
</gene>
<protein>
    <submittedName>
        <fullName evidence="2">Uncharacterized protein</fullName>
    </submittedName>
</protein>
<name>W9JEL7_FUSOX</name>